<name>A0A2I0UFL8_LIMLA</name>
<dbReference type="EMBL" id="KZ505800">
    <property type="protein sequence ID" value="PKU44841.1"/>
    <property type="molecule type" value="Genomic_DNA"/>
</dbReference>
<protein>
    <recommendedName>
        <fullName evidence="3">Rna-directed dna polymerase from mobile element jockey-like</fullName>
    </recommendedName>
</protein>
<gene>
    <name evidence="1" type="ORF">llap_4865</name>
</gene>
<dbReference type="Proteomes" id="UP000233556">
    <property type="component" value="Unassembled WGS sequence"/>
</dbReference>
<evidence type="ECO:0000313" key="1">
    <source>
        <dbReference type="EMBL" id="PKU44841.1"/>
    </source>
</evidence>
<reference evidence="2" key="2">
    <citation type="submission" date="2017-12" db="EMBL/GenBank/DDBJ databases">
        <title>Genome sequence of the Bar-tailed Godwit (Limosa lapponica baueri).</title>
        <authorList>
            <person name="Lima N.C.B."/>
            <person name="Parody-Merino A.M."/>
            <person name="Battley P.F."/>
            <person name="Fidler A.E."/>
            <person name="Prosdocimi F."/>
        </authorList>
    </citation>
    <scope>NUCLEOTIDE SEQUENCE [LARGE SCALE GENOMIC DNA]</scope>
</reference>
<sequence length="276" mass="31034">MRYRLGEECMEGCLAEEDLGVLVNYQLNMNQQCAQVAKAANSILACIRNSVVTRPREAIIPLHSAMPKLLDAGGTSGPSAWIDLNRKDIEVLERVQRRATKLVRGLENKCYEERLRELGMFSLEKRRLRGDLIAVYNYLQGGCREVGVGLFSQNLNSSTTQGTNGIIQNYNDRVDGFGLDDEDTESHQCPKSLTWRISDDVVESLWVRTGGMEMKADVIVGVCYQLPSQDVSTDEFFYKPLEEISGLVDLVLMGDFNFPDFNWEYHLAVMSKSGNS</sequence>
<evidence type="ECO:0008006" key="3">
    <source>
        <dbReference type="Google" id="ProtNLM"/>
    </source>
</evidence>
<accession>A0A2I0UFL8</accession>
<evidence type="ECO:0000313" key="2">
    <source>
        <dbReference type="Proteomes" id="UP000233556"/>
    </source>
</evidence>
<dbReference type="PANTHER" id="PTHR33332">
    <property type="entry name" value="REVERSE TRANSCRIPTASE DOMAIN-CONTAINING PROTEIN"/>
    <property type="match status" value="1"/>
</dbReference>
<reference evidence="2" key="1">
    <citation type="submission" date="2017-11" db="EMBL/GenBank/DDBJ databases">
        <authorList>
            <person name="Lima N.C."/>
            <person name="Parody-Merino A.M."/>
            <person name="Battley P.F."/>
            <person name="Fidler A.E."/>
            <person name="Prosdocimi F."/>
        </authorList>
    </citation>
    <scope>NUCLEOTIDE SEQUENCE [LARGE SCALE GENOMIC DNA]</scope>
</reference>
<proteinExistence type="predicted"/>
<keyword evidence="2" id="KW-1185">Reference proteome</keyword>
<organism evidence="1 2">
    <name type="scientific">Limosa lapponica baueri</name>
    <dbReference type="NCBI Taxonomy" id="1758121"/>
    <lineage>
        <taxon>Eukaryota</taxon>
        <taxon>Metazoa</taxon>
        <taxon>Chordata</taxon>
        <taxon>Craniata</taxon>
        <taxon>Vertebrata</taxon>
        <taxon>Euteleostomi</taxon>
        <taxon>Archelosauria</taxon>
        <taxon>Archosauria</taxon>
        <taxon>Dinosauria</taxon>
        <taxon>Saurischia</taxon>
        <taxon>Theropoda</taxon>
        <taxon>Coelurosauria</taxon>
        <taxon>Aves</taxon>
        <taxon>Neognathae</taxon>
        <taxon>Neoaves</taxon>
        <taxon>Charadriiformes</taxon>
        <taxon>Scolopacidae</taxon>
        <taxon>Limosa</taxon>
    </lineage>
</organism>
<dbReference type="AlphaFoldDB" id="A0A2I0UFL8"/>
<dbReference type="OrthoDB" id="419189at2759"/>